<dbReference type="OrthoDB" id="10255630at2759"/>
<comment type="caution">
    <text evidence="1">The sequence shown here is derived from an EMBL/GenBank/DDBJ whole genome shotgun (WGS) entry which is preliminary data.</text>
</comment>
<dbReference type="Proteomes" id="UP000516437">
    <property type="component" value="Chromosome 8"/>
</dbReference>
<sequence length="169" mass="19225">MESHLGQGRDQEEKKTLLLHQTVFHFEQDSISKDFTVILGNRKVGNGSVREKYHQGRPIDRGPAWADAMIVELRESVRMVVVPMLALCMGLHTRLTTLENNCALTKRGQERTSMTKHVSQLYQSLSTSPIQLRTLLKWVNIMEEQLEHVCDALDKISTSKLVVVIETSL</sequence>
<keyword evidence="2" id="KW-1185">Reference proteome</keyword>
<organism evidence="1 2">
    <name type="scientific">Morella rubra</name>
    <name type="common">Chinese bayberry</name>
    <dbReference type="NCBI Taxonomy" id="262757"/>
    <lineage>
        <taxon>Eukaryota</taxon>
        <taxon>Viridiplantae</taxon>
        <taxon>Streptophyta</taxon>
        <taxon>Embryophyta</taxon>
        <taxon>Tracheophyta</taxon>
        <taxon>Spermatophyta</taxon>
        <taxon>Magnoliopsida</taxon>
        <taxon>eudicotyledons</taxon>
        <taxon>Gunneridae</taxon>
        <taxon>Pentapetalae</taxon>
        <taxon>rosids</taxon>
        <taxon>fabids</taxon>
        <taxon>Fagales</taxon>
        <taxon>Myricaceae</taxon>
        <taxon>Morella</taxon>
    </lineage>
</organism>
<name>A0A6A1UNF8_9ROSI</name>
<dbReference type="AlphaFoldDB" id="A0A6A1UNF8"/>
<evidence type="ECO:0000313" key="2">
    <source>
        <dbReference type="Proteomes" id="UP000516437"/>
    </source>
</evidence>
<gene>
    <name evidence="1" type="ORF">CJ030_MR8G007638</name>
</gene>
<proteinExistence type="predicted"/>
<dbReference type="EMBL" id="RXIC02000026">
    <property type="protein sequence ID" value="KAB1202034.1"/>
    <property type="molecule type" value="Genomic_DNA"/>
</dbReference>
<reference evidence="1 2" key="1">
    <citation type="journal article" date="2019" name="Plant Biotechnol. J.">
        <title>The red bayberry genome and genetic basis of sex determination.</title>
        <authorList>
            <person name="Jia H.M."/>
            <person name="Jia H.J."/>
            <person name="Cai Q.L."/>
            <person name="Wang Y."/>
            <person name="Zhao H.B."/>
            <person name="Yang W.F."/>
            <person name="Wang G.Y."/>
            <person name="Li Y.H."/>
            <person name="Zhan D.L."/>
            <person name="Shen Y.T."/>
            <person name="Niu Q.F."/>
            <person name="Chang L."/>
            <person name="Qiu J."/>
            <person name="Zhao L."/>
            <person name="Xie H.B."/>
            <person name="Fu W.Y."/>
            <person name="Jin J."/>
            <person name="Li X.W."/>
            <person name="Jiao Y."/>
            <person name="Zhou C.C."/>
            <person name="Tu T."/>
            <person name="Chai C.Y."/>
            <person name="Gao J.L."/>
            <person name="Fan L.J."/>
            <person name="van de Weg E."/>
            <person name="Wang J.Y."/>
            <person name="Gao Z.S."/>
        </authorList>
    </citation>
    <scope>NUCLEOTIDE SEQUENCE [LARGE SCALE GENOMIC DNA]</scope>
    <source>
        <tissue evidence="1">Leaves</tissue>
    </source>
</reference>
<protein>
    <submittedName>
        <fullName evidence="1">Uncharacterized protein</fullName>
    </submittedName>
</protein>
<evidence type="ECO:0000313" key="1">
    <source>
        <dbReference type="EMBL" id="KAB1202034.1"/>
    </source>
</evidence>
<accession>A0A6A1UNF8</accession>